<dbReference type="EMBL" id="JADQDQ010000003">
    <property type="protein sequence ID" value="MBF9237425.1"/>
    <property type="molecule type" value="Genomic_DNA"/>
</dbReference>
<dbReference type="SUPFAM" id="SSF69318">
    <property type="entry name" value="Integrin alpha N-terminal domain"/>
    <property type="match status" value="1"/>
</dbReference>
<dbReference type="InterPro" id="IPR028994">
    <property type="entry name" value="Integrin_alpha_N"/>
</dbReference>
<dbReference type="Pfam" id="PF13205">
    <property type="entry name" value="Big_5"/>
    <property type="match status" value="1"/>
</dbReference>
<dbReference type="Pfam" id="PF13517">
    <property type="entry name" value="FG-GAP_3"/>
    <property type="match status" value="2"/>
</dbReference>
<evidence type="ECO:0000259" key="3">
    <source>
        <dbReference type="Pfam" id="PF18962"/>
    </source>
</evidence>
<keyword evidence="1" id="KW-0732">Signal</keyword>
<dbReference type="Proteomes" id="UP000597617">
    <property type="component" value="Unassembled WGS sequence"/>
</dbReference>
<dbReference type="InterPro" id="IPR026444">
    <property type="entry name" value="Secre_tail"/>
</dbReference>
<protein>
    <submittedName>
        <fullName evidence="4">VCBS repeat-containing protein</fullName>
    </submittedName>
</protein>
<organism evidence="4 5">
    <name type="scientific">Hymenobacter jeongseonensis</name>
    <dbReference type="NCBI Taxonomy" id="2791027"/>
    <lineage>
        <taxon>Bacteria</taxon>
        <taxon>Pseudomonadati</taxon>
        <taxon>Bacteroidota</taxon>
        <taxon>Cytophagia</taxon>
        <taxon>Cytophagales</taxon>
        <taxon>Hymenobacteraceae</taxon>
        <taxon>Hymenobacter</taxon>
    </lineage>
</organism>
<name>A0ABS0IHZ4_9BACT</name>
<comment type="caution">
    <text evidence="4">The sequence shown here is derived from an EMBL/GenBank/DDBJ whole genome shotgun (WGS) entry which is preliminary data.</text>
</comment>
<proteinExistence type="predicted"/>
<gene>
    <name evidence="4" type="ORF">I2I05_08445</name>
</gene>
<sequence>MIKLLILIFHFPSSIDSIIYSLLMKFSIRFSSLGFGLLLPVALSAQPIVINVSPVANQKAAPRTSNVAATFSEALTVGSEAAMHVFSNQRGGKRTGNSGSTTLSGTTLSFDPAYDFKPGETVFTSITTAARSTNGSLAAPRVFQFTAAATGGNGTFTGGTEVPVGNKPYIVLTADIDGDGDLDLLTPNFTGNSVSIRLNNGTGVFSGTVDTPVGDQPRGLALSDLDGDGDLDIVTANYNDDKASIRFNNGSGVFSGNTELTVGSRPQSVMTADLDGDGDQDLLISNGASSTVSIYINDGNGNFTSNPDVAVGNFPFSLTTADVDNDGDVDLLTGSYQSTTVSVRLNDGNAIFSGTTNLAAGSQPRGVTTADIDGDRDLDLLVVNAFSNSLNIFLNNGSGGFTLNATLAVGNFPGGVTAADIDGDADMDILVPNIVSNTVSVKVNNGSGVFSSGADVQVGSQPYRVAMADIDNDGDLDLLSANFDDNTVSVRFNDVSTLTDLVVSTPENVSGTYRNVTITGPTTGGAGTATLTGTLNVVGTLTVQNGGTLLTGCQPLIGAGNFVLAAGGTLGICDPAGIALTGNTGSVRLTGTRSFSNDASYIYNGTSAQITGGALPSQVRNLTTTNAENVSLTEAVTVVQTLIVASSGDLLLNGHTLTLTSDATGTALVVNSSTGVVQGRTALMERYIDQSKNQGTGYRHYSAPVAGSTIADLATTGFVPVVNSKYNTSATPGQVKPFPTVFAYEQNRVATTTSNYPAFDKGWVSPALTSDRLEVGRGYTVNIAASEKADFVGSLNNGSLTVPLARNAGPTAAASGWALVGNPYPAPLDWRLVTAADRNNLDGAMYVYESRSQYDGNYRSYTNGIGDGNPLIASSQGFFVRVSAGQTTGSLTFRNEQRVTTYSSQASFLRTNADARPLVELRLQGATGPADALFVYAEAGATAGLDRNYDAVKLGNPSGLNLAAIIGNDTNLAINGLPAFSGTMSIPLSINAPAAGRYTLNAAQLLNLSATQGVFLFDAQTGLSINLRTQPSYTFNLTAAQASQKLTTRFVLRFGPAANPLATTGAKQGFEVLLYPNPTRSSFTISLPAITPATDVQATLFNNLGQRVGNHIAVNKTGASTLVDVSSLAQGVYTLQIKIGTTSTTKRVVIQ</sequence>
<dbReference type="RefSeq" id="WP_196281798.1">
    <property type="nucleotide sequence ID" value="NZ_JADQDQ010000003.1"/>
</dbReference>
<accession>A0ABS0IHZ4</accession>
<evidence type="ECO:0000259" key="2">
    <source>
        <dbReference type="Pfam" id="PF13205"/>
    </source>
</evidence>
<feature type="domain" description="SbsA Ig-like" evidence="2">
    <location>
        <begin position="46"/>
        <end position="146"/>
    </location>
</feature>
<dbReference type="Gene3D" id="2.30.30.100">
    <property type="match status" value="5"/>
</dbReference>
<evidence type="ECO:0000313" key="5">
    <source>
        <dbReference type="Proteomes" id="UP000597617"/>
    </source>
</evidence>
<evidence type="ECO:0000313" key="4">
    <source>
        <dbReference type="EMBL" id="MBF9237425.1"/>
    </source>
</evidence>
<dbReference type="Pfam" id="PF18962">
    <property type="entry name" value="Por_Secre_tail"/>
    <property type="match status" value="1"/>
</dbReference>
<dbReference type="NCBIfam" id="TIGR04183">
    <property type="entry name" value="Por_Secre_tail"/>
    <property type="match status" value="1"/>
</dbReference>
<evidence type="ECO:0000256" key="1">
    <source>
        <dbReference type="ARBA" id="ARBA00022729"/>
    </source>
</evidence>
<dbReference type="PANTHER" id="PTHR46580">
    <property type="entry name" value="SENSOR KINASE-RELATED"/>
    <property type="match status" value="1"/>
</dbReference>
<dbReference type="InterPro" id="IPR032812">
    <property type="entry name" value="SbsA_Ig"/>
</dbReference>
<reference evidence="4 5" key="1">
    <citation type="submission" date="2020-11" db="EMBL/GenBank/DDBJ databases">
        <authorList>
            <person name="Kim M.K."/>
        </authorList>
    </citation>
    <scope>NUCLEOTIDE SEQUENCE [LARGE SCALE GENOMIC DNA]</scope>
    <source>
        <strain evidence="4 5">BT683</strain>
    </source>
</reference>
<dbReference type="PANTHER" id="PTHR46580:SF2">
    <property type="entry name" value="MAM DOMAIN-CONTAINING PROTEIN"/>
    <property type="match status" value="1"/>
</dbReference>
<dbReference type="InterPro" id="IPR013517">
    <property type="entry name" value="FG-GAP"/>
</dbReference>
<feature type="domain" description="Secretion system C-terminal sorting" evidence="3">
    <location>
        <begin position="1074"/>
        <end position="1150"/>
    </location>
</feature>
<keyword evidence="5" id="KW-1185">Reference proteome</keyword>